<keyword evidence="8" id="KW-0386">Hypusine biosynthesis</keyword>
<evidence type="ECO:0000256" key="5">
    <source>
        <dbReference type="ARBA" id="ARBA00012683"/>
    </source>
</evidence>
<evidence type="ECO:0000256" key="7">
    <source>
        <dbReference type="ARBA" id="ARBA00023027"/>
    </source>
</evidence>
<name>A0A2H1CCI4_FASHE</name>
<comment type="caution">
    <text evidence="9">The sequence shown here is derived from an EMBL/GenBank/DDBJ whole genome shotgun (WGS) entry which is preliminary data.</text>
</comment>
<dbReference type="InterPro" id="IPR029035">
    <property type="entry name" value="DHS-like_NAD/FAD-binding_dom"/>
</dbReference>
<dbReference type="GO" id="GO:0005737">
    <property type="term" value="C:cytoplasm"/>
    <property type="evidence" value="ECO:0007669"/>
    <property type="project" value="TreeGrafter"/>
</dbReference>
<dbReference type="InterPro" id="IPR036982">
    <property type="entry name" value="Deoxyhypusine_synthase_sf"/>
</dbReference>
<accession>A0A2H1CCI4</accession>
<dbReference type="AlphaFoldDB" id="A0A2H1CCI4"/>
<proteinExistence type="inferred from homology"/>
<dbReference type="NCBIfam" id="TIGR00321">
    <property type="entry name" value="dhys"/>
    <property type="match status" value="1"/>
</dbReference>
<dbReference type="PANTHER" id="PTHR11703:SF0">
    <property type="entry name" value="DEOXYHYPUSINE SYNTHASE"/>
    <property type="match status" value="1"/>
</dbReference>
<dbReference type="GO" id="GO:0034038">
    <property type="term" value="F:deoxyhypusine synthase activity"/>
    <property type="evidence" value="ECO:0007669"/>
    <property type="project" value="UniProtKB-EC"/>
</dbReference>
<gene>
    <name evidence="9" type="ORF">D915_005333</name>
</gene>
<dbReference type="Gene3D" id="3.40.910.10">
    <property type="entry name" value="Deoxyhypusine synthase"/>
    <property type="match status" value="1"/>
</dbReference>
<evidence type="ECO:0000256" key="8">
    <source>
        <dbReference type="ARBA" id="ARBA00023256"/>
    </source>
</evidence>
<evidence type="ECO:0000313" key="9">
    <source>
        <dbReference type="EMBL" id="THD23774.1"/>
    </source>
</evidence>
<dbReference type="Pfam" id="PF01916">
    <property type="entry name" value="DS"/>
    <property type="match status" value="1"/>
</dbReference>
<dbReference type="SUPFAM" id="SSF52467">
    <property type="entry name" value="DHS-like NAD/FAD-binding domain"/>
    <property type="match status" value="1"/>
</dbReference>
<keyword evidence="7" id="KW-0520">NAD</keyword>
<dbReference type="Proteomes" id="UP000230066">
    <property type="component" value="Unassembled WGS sequence"/>
</dbReference>
<comment type="catalytic activity">
    <reaction evidence="1">
        <text>[eIF5A protein]-L-lysine + spermidine = [eIF5A protein]-deoxyhypusine + propane-1,3-diamine</text>
        <dbReference type="Rhea" id="RHEA:33299"/>
        <dbReference type="Rhea" id="RHEA-COMP:10143"/>
        <dbReference type="Rhea" id="RHEA-COMP:10144"/>
        <dbReference type="ChEBI" id="CHEBI:29969"/>
        <dbReference type="ChEBI" id="CHEBI:57484"/>
        <dbReference type="ChEBI" id="CHEBI:57834"/>
        <dbReference type="ChEBI" id="CHEBI:82657"/>
        <dbReference type="EC" id="2.5.1.46"/>
    </reaction>
</comment>
<dbReference type="EC" id="2.5.1.46" evidence="5"/>
<evidence type="ECO:0000256" key="4">
    <source>
        <dbReference type="ARBA" id="ARBA00009892"/>
    </source>
</evidence>
<keyword evidence="10" id="KW-1185">Reference proteome</keyword>
<dbReference type="PANTHER" id="PTHR11703">
    <property type="entry name" value="DEOXYHYPUSINE SYNTHASE"/>
    <property type="match status" value="1"/>
</dbReference>
<evidence type="ECO:0000256" key="3">
    <source>
        <dbReference type="ARBA" id="ARBA00005041"/>
    </source>
</evidence>
<comment type="pathway">
    <text evidence="3">Protein modification; eIF5A hypusination.</text>
</comment>
<evidence type="ECO:0000256" key="6">
    <source>
        <dbReference type="ARBA" id="ARBA00022679"/>
    </source>
</evidence>
<dbReference type="InterPro" id="IPR002773">
    <property type="entry name" value="Deoxyhypusine_synthase"/>
</dbReference>
<sequence>MNKSSEDQKTNAQGDAKLPPGFEEAVLKRTVSLPEGVDAEVHGYDFNHGLNYEALFSSLITTGFQATNFGRAVESIKAMIERRKEKPKTTEEIKNAHIMRDLHPYHREQNGCTIFLAFTSNMVSCGVRETIRYLVQHNMVDVLVTSAGGIEEDFIKCMAPSYVGDFERWSGAHLRSIGVNRTGNLLIPNDNYVHFENWILPLLDVMHKEQEEEGKNWTPSLLIDRLGKEINNPESIYYWCHVNKIPVFCPGITDGAIGDVLFTHTFRTPGFRVDVVEDVRRINLLAIRSRSSGMIVLGGGIIKHHTFNANLMRNGADYLVLVNTGQEFDGSDSGARPDEAVSWGKVRCAAEPVKITADASLVFPLLVACTFAKRPQTTKRKHENGS</sequence>
<evidence type="ECO:0000313" key="10">
    <source>
        <dbReference type="Proteomes" id="UP000230066"/>
    </source>
</evidence>
<reference evidence="9" key="1">
    <citation type="submission" date="2019-03" db="EMBL/GenBank/DDBJ databases">
        <title>Improved annotation for the trematode Fasciola hepatica.</title>
        <authorList>
            <person name="Choi Y.-J."/>
            <person name="Martin J."/>
            <person name="Mitreva M."/>
        </authorList>
    </citation>
    <scope>NUCLEOTIDE SEQUENCE [LARGE SCALE GENOMIC DNA]</scope>
</reference>
<evidence type="ECO:0000256" key="1">
    <source>
        <dbReference type="ARBA" id="ARBA00000952"/>
    </source>
</evidence>
<protein>
    <recommendedName>
        <fullName evidence="5">deoxyhypusine synthase</fullName>
        <ecNumber evidence="5">2.5.1.46</ecNumber>
    </recommendedName>
</protein>
<organism evidence="9 10">
    <name type="scientific">Fasciola hepatica</name>
    <name type="common">Liver fluke</name>
    <dbReference type="NCBI Taxonomy" id="6192"/>
    <lineage>
        <taxon>Eukaryota</taxon>
        <taxon>Metazoa</taxon>
        <taxon>Spiralia</taxon>
        <taxon>Lophotrochozoa</taxon>
        <taxon>Platyhelminthes</taxon>
        <taxon>Trematoda</taxon>
        <taxon>Digenea</taxon>
        <taxon>Plagiorchiida</taxon>
        <taxon>Echinostomata</taxon>
        <taxon>Echinostomatoidea</taxon>
        <taxon>Fasciolidae</taxon>
        <taxon>Fasciola</taxon>
    </lineage>
</organism>
<comment type="cofactor">
    <cofactor evidence="2">
        <name>NAD(+)</name>
        <dbReference type="ChEBI" id="CHEBI:57540"/>
    </cofactor>
</comment>
<dbReference type="FunFam" id="3.40.910.10:FF:000001">
    <property type="entry name" value="Probable deoxyhypusine synthase"/>
    <property type="match status" value="1"/>
</dbReference>
<comment type="similarity">
    <text evidence="4">Belongs to the deoxyhypusine synthase family.</text>
</comment>
<evidence type="ECO:0000256" key="2">
    <source>
        <dbReference type="ARBA" id="ARBA00001911"/>
    </source>
</evidence>
<keyword evidence="6" id="KW-0808">Transferase</keyword>
<dbReference type="EMBL" id="JXXN02001957">
    <property type="protein sequence ID" value="THD23774.1"/>
    <property type="molecule type" value="Genomic_DNA"/>
</dbReference>